<dbReference type="RefSeq" id="WP_083152821.1">
    <property type="nucleotide sequence ID" value="NZ_AP022560.1"/>
</dbReference>
<feature type="compositionally biased region" description="Low complexity" evidence="1">
    <location>
        <begin position="165"/>
        <end position="175"/>
    </location>
</feature>
<protein>
    <submittedName>
        <fullName evidence="3">Uncharacterized protein</fullName>
    </submittedName>
</protein>
<dbReference type="EMBL" id="AP022560">
    <property type="protein sequence ID" value="BBX02233.1"/>
    <property type="molecule type" value="Genomic_DNA"/>
</dbReference>
<feature type="region of interest" description="Disordered" evidence="1">
    <location>
        <begin position="165"/>
        <end position="202"/>
    </location>
</feature>
<gene>
    <name evidence="3" type="ORF">MMOR_31690</name>
</gene>
<feature type="signal peptide" evidence="2">
    <location>
        <begin position="1"/>
        <end position="36"/>
    </location>
</feature>
<organism evidence="3 4">
    <name type="scientific">Mycolicibacterium moriokaense</name>
    <dbReference type="NCBI Taxonomy" id="39691"/>
    <lineage>
        <taxon>Bacteria</taxon>
        <taxon>Bacillati</taxon>
        <taxon>Actinomycetota</taxon>
        <taxon>Actinomycetes</taxon>
        <taxon>Mycobacteriales</taxon>
        <taxon>Mycobacteriaceae</taxon>
        <taxon>Mycolicibacterium</taxon>
    </lineage>
</organism>
<dbReference type="Proteomes" id="UP000466681">
    <property type="component" value="Chromosome"/>
</dbReference>
<feature type="region of interest" description="Disordered" evidence="1">
    <location>
        <begin position="34"/>
        <end position="54"/>
    </location>
</feature>
<dbReference type="AlphaFoldDB" id="A0AAD1HB86"/>
<evidence type="ECO:0000256" key="1">
    <source>
        <dbReference type="SAM" id="MobiDB-lite"/>
    </source>
</evidence>
<evidence type="ECO:0000256" key="2">
    <source>
        <dbReference type="SAM" id="SignalP"/>
    </source>
</evidence>
<reference evidence="3 4" key="1">
    <citation type="journal article" date="2019" name="Emerg. Microbes Infect.">
        <title>Comprehensive subspecies identification of 175 nontuberculous mycobacteria species based on 7547 genomic profiles.</title>
        <authorList>
            <person name="Matsumoto Y."/>
            <person name="Kinjo T."/>
            <person name="Motooka D."/>
            <person name="Nabeya D."/>
            <person name="Jung N."/>
            <person name="Uechi K."/>
            <person name="Horii T."/>
            <person name="Iida T."/>
            <person name="Fujita J."/>
            <person name="Nakamura S."/>
        </authorList>
    </citation>
    <scope>NUCLEOTIDE SEQUENCE [LARGE SCALE GENOMIC DNA]</scope>
    <source>
        <strain evidence="3 4">JCM 6375</strain>
    </source>
</reference>
<dbReference type="KEGG" id="mmor:MMOR_31690"/>
<keyword evidence="4" id="KW-1185">Reference proteome</keyword>
<sequence>MTSQTGKARVDWRRALVGGVLAAGLMSGFGASTAFAQPAEPTNPSPPRSCTGDDCTKDAEAAVAAAAGCEPDDKKCSEAANKPKKVNGDQILLAIYEEYRSGEGGGQVSKLIDDAVNLRKQGFPISSANAQALQDALDDRPNQKPLIEALQSAIQYQRKIMEQQAMAASQQQGQSGQMGTGSGGGAVPIIPPQQGGPIAPQG</sequence>
<feature type="chain" id="PRO_5042096336" evidence="2">
    <location>
        <begin position="37"/>
        <end position="202"/>
    </location>
</feature>
<name>A0AAD1HB86_9MYCO</name>
<keyword evidence="2" id="KW-0732">Signal</keyword>
<proteinExistence type="predicted"/>
<feature type="compositionally biased region" description="Low complexity" evidence="1">
    <location>
        <begin position="192"/>
        <end position="202"/>
    </location>
</feature>
<feature type="compositionally biased region" description="Gly residues" evidence="1">
    <location>
        <begin position="176"/>
        <end position="186"/>
    </location>
</feature>
<evidence type="ECO:0000313" key="4">
    <source>
        <dbReference type="Proteomes" id="UP000466681"/>
    </source>
</evidence>
<evidence type="ECO:0000313" key="3">
    <source>
        <dbReference type="EMBL" id="BBX02233.1"/>
    </source>
</evidence>
<accession>A0AAD1HB86</accession>